<dbReference type="Gene3D" id="1.20.81.30">
    <property type="entry name" value="Type II secretion system (T2SS), domain F"/>
    <property type="match status" value="2"/>
</dbReference>
<feature type="transmembrane region" description="Helical" evidence="7">
    <location>
        <begin position="313"/>
        <end position="338"/>
    </location>
</feature>
<sequence>MRRRREKDMLETIRFLERLGRLLSQGYAMDAALAFLVVHSSARLKACIATIRAGLQDGQSFHDSVEVLALPKEIWSFIYFYEQQGTLDEGLLKTSQLALKRQQTTKQLQKLLRYPLLLVWGTVLVILVLNQLIVPHFSSLFATMNTDPPMMTQLFFAFMRYLPVALLCFVLVVGVVVLCFFLHFKKRSPHDQMSFLLKRKSLRPILQRVITYYFALQMGRLLQAGMTIKDALQLFEGQRQLQFLREEATYIRERLAQGEAIEAIIFERDCFMNELALVVENGTRTGSVARDLQHYSDWLYEEMDDRMQKGATWLQPLLLIFIGGFVFTLFLVVMLPMFEMIGAIE</sequence>
<evidence type="ECO:0000256" key="6">
    <source>
        <dbReference type="ARBA" id="ARBA00023136"/>
    </source>
</evidence>
<accession>A0A1G6GLY5</accession>
<evidence type="ECO:0000256" key="7">
    <source>
        <dbReference type="SAM" id="Phobius"/>
    </source>
</evidence>
<feature type="transmembrane region" description="Helical" evidence="7">
    <location>
        <begin position="111"/>
        <end position="134"/>
    </location>
</feature>
<comment type="subcellular location">
    <subcellularLocation>
        <location evidence="1">Cell membrane</location>
        <topology evidence="1">Multi-pass membrane protein</topology>
    </subcellularLocation>
</comment>
<evidence type="ECO:0000313" key="9">
    <source>
        <dbReference type="EMBL" id="SDB82987.1"/>
    </source>
</evidence>
<dbReference type="EMBL" id="FMYM01000001">
    <property type="protein sequence ID" value="SDB82987.1"/>
    <property type="molecule type" value="Genomic_DNA"/>
</dbReference>
<dbReference type="InterPro" id="IPR047692">
    <property type="entry name" value="T4P_ComGB"/>
</dbReference>
<dbReference type="PANTHER" id="PTHR30012:SF0">
    <property type="entry name" value="TYPE II SECRETION SYSTEM PROTEIN F-RELATED"/>
    <property type="match status" value="1"/>
</dbReference>
<dbReference type="AlphaFoldDB" id="A0A1G6GLY5"/>
<evidence type="ECO:0000256" key="3">
    <source>
        <dbReference type="ARBA" id="ARBA00022475"/>
    </source>
</evidence>
<name>A0A1G6GLY5_9BACI</name>
<feature type="transmembrane region" description="Helical" evidence="7">
    <location>
        <begin position="154"/>
        <end position="184"/>
    </location>
</feature>
<dbReference type="OrthoDB" id="1638902at2"/>
<keyword evidence="6 7" id="KW-0472">Membrane</keyword>
<feature type="domain" description="Type II secretion system protein GspF" evidence="8">
    <location>
        <begin position="214"/>
        <end position="336"/>
    </location>
</feature>
<reference evidence="10" key="1">
    <citation type="submission" date="2016-09" db="EMBL/GenBank/DDBJ databases">
        <authorList>
            <person name="Varghese N."/>
            <person name="Submissions S."/>
        </authorList>
    </citation>
    <scope>NUCLEOTIDE SEQUENCE [LARGE SCALE GENOMIC DNA]</scope>
    <source>
        <strain evidence="10">25nlg</strain>
    </source>
</reference>
<dbReference type="GO" id="GO:0005886">
    <property type="term" value="C:plasma membrane"/>
    <property type="evidence" value="ECO:0007669"/>
    <property type="project" value="UniProtKB-SubCell"/>
</dbReference>
<evidence type="ECO:0000256" key="1">
    <source>
        <dbReference type="ARBA" id="ARBA00004651"/>
    </source>
</evidence>
<keyword evidence="4 7" id="KW-0812">Transmembrane</keyword>
<dbReference type="RefSeq" id="WP_090774461.1">
    <property type="nucleotide sequence ID" value="NZ_FMYM01000001.1"/>
</dbReference>
<proteinExistence type="inferred from homology"/>
<evidence type="ECO:0000313" key="10">
    <source>
        <dbReference type="Proteomes" id="UP000242662"/>
    </source>
</evidence>
<organism evidence="9 10">
    <name type="scientific">Shouchella lonarensis</name>
    <dbReference type="NCBI Taxonomy" id="1464122"/>
    <lineage>
        <taxon>Bacteria</taxon>
        <taxon>Bacillati</taxon>
        <taxon>Bacillota</taxon>
        <taxon>Bacilli</taxon>
        <taxon>Bacillales</taxon>
        <taxon>Bacillaceae</taxon>
        <taxon>Shouchella</taxon>
    </lineage>
</organism>
<comment type="similarity">
    <text evidence="2">Belongs to the GSP F family.</text>
</comment>
<dbReference type="PANTHER" id="PTHR30012">
    <property type="entry name" value="GENERAL SECRETION PATHWAY PROTEIN"/>
    <property type="match status" value="1"/>
</dbReference>
<evidence type="ECO:0000259" key="8">
    <source>
        <dbReference type="Pfam" id="PF00482"/>
    </source>
</evidence>
<evidence type="ECO:0000256" key="4">
    <source>
        <dbReference type="ARBA" id="ARBA00022692"/>
    </source>
</evidence>
<protein>
    <submittedName>
        <fullName evidence="9">Competence-related pilin export protein ComGB</fullName>
    </submittedName>
</protein>
<dbReference type="STRING" id="1464122.SAMN05421737_101234"/>
<dbReference type="Proteomes" id="UP000242662">
    <property type="component" value="Unassembled WGS sequence"/>
</dbReference>
<keyword evidence="3" id="KW-1003">Cell membrane</keyword>
<dbReference type="InterPro" id="IPR042094">
    <property type="entry name" value="T2SS_GspF_sf"/>
</dbReference>
<evidence type="ECO:0000256" key="5">
    <source>
        <dbReference type="ARBA" id="ARBA00022989"/>
    </source>
</evidence>
<keyword evidence="10" id="KW-1185">Reference proteome</keyword>
<dbReference type="InterPro" id="IPR018076">
    <property type="entry name" value="T2SS_GspF_dom"/>
</dbReference>
<dbReference type="PRINTS" id="PR00812">
    <property type="entry name" value="BCTERIALGSPF"/>
</dbReference>
<evidence type="ECO:0000256" key="2">
    <source>
        <dbReference type="ARBA" id="ARBA00005745"/>
    </source>
</evidence>
<dbReference type="Pfam" id="PF00482">
    <property type="entry name" value="T2SSF"/>
    <property type="match status" value="2"/>
</dbReference>
<feature type="domain" description="Type II secretion system protein GspF" evidence="8">
    <location>
        <begin position="15"/>
        <end position="135"/>
    </location>
</feature>
<keyword evidence="5 7" id="KW-1133">Transmembrane helix</keyword>
<gene>
    <name evidence="9" type="ORF">SAMN05421737_101234</name>
</gene>
<dbReference type="InterPro" id="IPR003004">
    <property type="entry name" value="GspF/PilC"/>
</dbReference>
<dbReference type="NCBIfam" id="NF041012">
    <property type="entry name" value="T4P_ComGB"/>
    <property type="match status" value="1"/>
</dbReference>